<gene>
    <name evidence="2" type="ORF">I601_1719</name>
</gene>
<dbReference type="RefSeq" id="WP_068108214.1">
    <property type="nucleotide sequence ID" value="NZ_CP015079.1"/>
</dbReference>
<organism evidence="2 3">
    <name type="scientific">Nocardioides dokdonensis FR1436</name>
    <dbReference type="NCBI Taxonomy" id="1300347"/>
    <lineage>
        <taxon>Bacteria</taxon>
        <taxon>Bacillati</taxon>
        <taxon>Actinomycetota</taxon>
        <taxon>Actinomycetes</taxon>
        <taxon>Propionibacteriales</taxon>
        <taxon>Nocardioidaceae</taxon>
        <taxon>Nocardioides</taxon>
    </lineage>
</organism>
<name>A0A1A9GKE9_9ACTN</name>
<dbReference type="InterPro" id="IPR009937">
    <property type="entry name" value="Phage_holin_3_6"/>
</dbReference>
<feature type="transmembrane region" description="Helical" evidence="1">
    <location>
        <begin position="88"/>
        <end position="108"/>
    </location>
</feature>
<dbReference type="EMBL" id="CP015079">
    <property type="protein sequence ID" value="ANH38150.1"/>
    <property type="molecule type" value="Genomic_DNA"/>
</dbReference>
<reference evidence="2 3" key="1">
    <citation type="submission" date="2016-03" db="EMBL/GenBank/DDBJ databases">
        <title>Complete genome sequence of a soil Actinobacterium, Nocardioides dokdonensis FR1436.</title>
        <authorList>
            <person name="Kwon S.-K."/>
            <person name="Kim K."/>
            <person name="Kim J.F."/>
        </authorList>
    </citation>
    <scope>NUCLEOTIDE SEQUENCE [LARGE SCALE GENOMIC DNA]</scope>
    <source>
        <strain evidence="2 3">FR1436</strain>
    </source>
</reference>
<keyword evidence="3" id="KW-1185">Reference proteome</keyword>
<protein>
    <recommendedName>
        <fullName evidence="4">Holin-X, holin superfamily III</fullName>
    </recommendedName>
</protein>
<dbReference type="OrthoDB" id="4870234at2"/>
<evidence type="ECO:0000313" key="2">
    <source>
        <dbReference type="EMBL" id="ANH38150.1"/>
    </source>
</evidence>
<proteinExistence type="predicted"/>
<keyword evidence="1" id="KW-0472">Membrane</keyword>
<dbReference type="STRING" id="1300347.I601_1719"/>
<dbReference type="Pfam" id="PF07332">
    <property type="entry name" value="Phage_holin_3_6"/>
    <property type="match status" value="1"/>
</dbReference>
<keyword evidence="1" id="KW-1133">Transmembrane helix</keyword>
<accession>A0A1A9GKE9</accession>
<dbReference type="KEGG" id="ndk:I601_1719"/>
<evidence type="ECO:0000313" key="3">
    <source>
        <dbReference type="Proteomes" id="UP000077868"/>
    </source>
</evidence>
<dbReference type="AlphaFoldDB" id="A0A1A9GKE9"/>
<evidence type="ECO:0000256" key="1">
    <source>
        <dbReference type="SAM" id="Phobius"/>
    </source>
</evidence>
<feature type="transmembrane region" description="Helical" evidence="1">
    <location>
        <begin position="53"/>
        <end position="82"/>
    </location>
</feature>
<keyword evidence="1" id="KW-0812">Transmembrane</keyword>
<evidence type="ECO:0008006" key="4">
    <source>
        <dbReference type="Google" id="ProtNLM"/>
    </source>
</evidence>
<dbReference type="Proteomes" id="UP000077868">
    <property type="component" value="Chromosome"/>
</dbReference>
<sequence>MSQTPGAAPGPHDDVDALSTPQLMSRLSQQTSELVSAELRLAKAEIQESVKHAGLGVGMLGSAGVLTWFGFGTLVAAGVLALDVILPSWAAALSVAAILFLVAGMLGLSGKKQVDQVTPAVPATQASVQRDVETVKEARRG</sequence>
<dbReference type="PATRIC" id="fig|1300347.3.peg.1718"/>